<dbReference type="Proteomes" id="UP001396334">
    <property type="component" value="Unassembled WGS sequence"/>
</dbReference>
<accession>A0ABR2SRN5</accession>
<feature type="compositionally biased region" description="Acidic residues" evidence="1">
    <location>
        <begin position="38"/>
        <end position="47"/>
    </location>
</feature>
<name>A0ABR2SRN5_9ROSI</name>
<evidence type="ECO:0000313" key="2">
    <source>
        <dbReference type="EMBL" id="KAK9027809.1"/>
    </source>
</evidence>
<feature type="region of interest" description="Disordered" evidence="1">
    <location>
        <begin position="38"/>
        <end position="60"/>
    </location>
</feature>
<keyword evidence="3" id="KW-1185">Reference proteome</keyword>
<proteinExistence type="predicted"/>
<organism evidence="2 3">
    <name type="scientific">Hibiscus sabdariffa</name>
    <name type="common">roselle</name>
    <dbReference type="NCBI Taxonomy" id="183260"/>
    <lineage>
        <taxon>Eukaryota</taxon>
        <taxon>Viridiplantae</taxon>
        <taxon>Streptophyta</taxon>
        <taxon>Embryophyta</taxon>
        <taxon>Tracheophyta</taxon>
        <taxon>Spermatophyta</taxon>
        <taxon>Magnoliopsida</taxon>
        <taxon>eudicotyledons</taxon>
        <taxon>Gunneridae</taxon>
        <taxon>Pentapetalae</taxon>
        <taxon>rosids</taxon>
        <taxon>malvids</taxon>
        <taxon>Malvales</taxon>
        <taxon>Malvaceae</taxon>
        <taxon>Malvoideae</taxon>
        <taxon>Hibiscus</taxon>
    </lineage>
</organism>
<evidence type="ECO:0000256" key="1">
    <source>
        <dbReference type="SAM" id="MobiDB-lite"/>
    </source>
</evidence>
<gene>
    <name evidence="2" type="ORF">V6N11_067631</name>
</gene>
<comment type="caution">
    <text evidence="2">The sequence shown here is derived from an EMBL/GenBank/DDBJ whole genome shotgun (WGS) entry which is preliminary data.</text>
</comment>
<evidence type="ECO:0000313" key="3">
    <source>
        <dbReference type="Proteomes" id="UP001396334"/>
    </source>
</evidence>
<dbReference type="EMBL" id="JBBPBN010000012">
    <property type="protein sequence ID" value="KAK9027809.1"/>
    <property type="molecule type" value="Genomic_DNA"/>
</dbReference>
<protein>
    <submittedName>
        <fullName evidence="2">Uncharacterized protein</fullName>
    </submittedName>
</protein>
<reference evidence="2 3" key="1">
    <citation type="journal article" date="2024" name="G3 (Bethesda)">
        <title>Genome assembly of Hibiscus sabdariffa L. provides insights into metabolisms of medicinal natural products.</title>
        <authorList>
            <person name="Kim T."/>
        </authorList>
    </citation>
    <scope>NUCLEOTIDE SEQUENCE [LARGE SCALE GENOMIC DNA]</scope>
    <source>
        <strain evidence="2">TK-2024</strain>
        <tissue evidence="2">Old leaves</tissue>
    </source>
</reference>
<sequence length="104" mass="12112">MDCKKIDVVDATRSRSFRYEDYNNRRAFLRSYPLRWGEEEEEDEEETVTAAQGPGTGKKPMKKIVQSVYHWSGGKAVILRRFKDKLSIFVVACLPIRFKSSLLH</sequence>